<name>A0A5K3EJ05_MESCO</name>
<reference evidence="2" key="1">
    <citation type="submission" date="2019-11" db="UniProtKB">
        <authorList>
            <consortium name="WormBaseParasite"/>
        </authorList>
    </citation>
    <scope>IDENTIFICATION</scope>
</reference>
<dbReference type="Pfam" id="PF04991">
    <property type="entry name" value="LicD"/>
    <property type="match status" value="1"/>
</dbReference>
<evidence type="ECO:0000259" key="1">
    <source>
        <dbReference type="Pfam" id="PF04991"/>
    </source>
</evidence>
<proteinExistence type="predicted"/>
<dbReference type="InterPro" id="IPR052942">
    <property type="entry name" value="LPS_cholinephosphotransferase"/>
</dbReference>
<accession>A0A5K3EJ05</accession>
<dbReference type="WBParaSite" id="MCU_000917-RA">
    <property type="protein sequence ID" value="MCU_000917-RA"/>
    <property type="gene ID" value="MCU_000917"/>
</dbReference>
<organism evidence="2">
    <name type="scientific">Mesocestoides corti</name>
    <name type="common">Flatworm</name>
    <dbReference type="NCBI Taxonomy" id="53468"/>
    <lineage>
        <taxon>Eukaryota</taxon>
        <taxon>Metazoa</taxon>
        <taxon>Spiralia</taxon>
        <taxon>Lophotrochozoa</taxon>
        <taxon>Platyhelminthes</taxon>
        <taxon>Cestoda</taxon>
        <taxon>Eucestoda</taxon>
        <taxon>Cyclophyllidea</taxon>
        <taxon>Mesocestoididae</taxon>
        <taxon>Mesocestoides</taxon>
    </lineage>
</organism>
<dbReference type="GO" id="GO:0009100">
    <property type="term" value="P:glycoprotein metabolic process"/>
    <property type="evidence" value="ECO:0007669"/>
    <property type="project" value="UniProtKB-ARBA"/>
</dbReference>
<dbReference type="PANTHER" id="PTHR43404:SF2">
    <property type="entry name" value="LIPOPOLYSACCHARIDE CHOLINEPHOSPHOTRANSFERASE LICD"/>
    <property type="match status" value="1"/>
</dbReference>
<feature type="domain" description="LicD/FKTN/FKRP nucleotidyltransferase" evidence="1">
    <location>
        <begin position="287"/>
        <end position="336"/>
    </location>
</feature>
<dbReference type="PANTHER" id="PTHR43404">
    <property type="entry name" value="LIPOPOLYSACCHARIDE CHOLINEPHOSPHOTRANSFERASE LICD"/>
    <property type="match status" value="1"/>
</dbReference>
<sequence>MYVYPIEVTISSRYPDWLSMSSVCSVTWAMWLAHAFNACIFVYCLVHAPLDKKRMDGDEFLNSLIGLFDEEQNVQAGRTQVSLDMWGSCTPRNIGKKMRRTSCLKPLHRELMRQFIDICVKAGVESFVYGGTALGVFREGGHMIAFDYDNDFATLEYPSGACGNGSLSQLANFCVRENSGVNVVNIDCLRHDSPLNATIQVDFQDVFASTSWFYLDQEKCIRERPYTGVGSKRAKFSFTPYGIREAIRNAELMKPALAEELAKDLTSIHIDLFTLSPHPESPEHHLRVNWHKSGVYDSLNKKFLKSHFFPLQEVTFEGFKVLAPCNLEGYLTEEYGYLDRDAIFLILLHIPAS</sequence>
<protein>
    <submittedName>
        <fullName evidence="2">LicD family protein</fullName>
    </submittedName>
</protein>
<evidence type="ECO:0000313" key="2">
    <source>
        <dbReference type="WBParaSite" id="MCU_000917-RA"/>
    </source>
</evidence>
<dbReference type="InterPro" id="IPR007074">
    <property type="entry name" value="LicD/FKTN/FKRP_NTP_transf"/>
</dbReference>
<dbReference type="AlphaFoldDB" id="A0A5K3EJ05"/>